<evidence type="ECO:0000256" key="4">
    <source>
        <dbReference type="ARBA" id="ARBA00023163"/>
    </source>
</evidence>
<dbReference type="Pfam" id="PF03466">
    <property type="entry name" value="LysR_substrate"/>
    <property type="match status" value="1"/>
</dbReference>
<reference evidence="6 7" key="1">
    <citation type="journal article" date="2014" name="PLoS ONE">
        <title>Physiological and genomic features of a novel sulfur-oxidizing gammaproteobacterium belonging to a previously uncultivated symbiotic lineage isolated from a hydrothermal vent.</title>
        <authorList>
            <person name="Nunoura T."/>
            <person name="Takaki Y."/>
            <person name="Kazama H."/>
            <person name="Kakuta J."/>
            <person name="Shimamura S."/>
            <person name="Makita H."/>
            <person name="Hirai M."/>
            <person name="Miyazaki M."/>
            <person name="Takai K."/>
        </authorList>
    </citation>
    <scope>NUCLEOTIDE SEQUENCE [LARGE SCALE GENOMIC DNA]</scope>
    <source>
        <strain evidence="6 7">Hiromi1</strain>
    </source>
</reference>
<dbReference type="KEGG" id="tbn:TBH_C2013"/>
<dbReference type="Gene3D" id="1.10.10.10">
    <property type="entry name" value="Winged helix-like DNA-binding domain superfamily/Winged helix DNA-binding domain"/>
    <property type="match status" value="1"/>
</dbReference>
<evidence type="ECO:0000313" key="7">
    <source>
        <dbReference type="Proteomes" id="UP000031631"/>
    </source>
</evidence>
<dbReference type="PRINTS" id="PR00039">
    <property type="entry name" value="HTHLYSR"/>
</dbReference>
<keyword evidence="4" id="KW-0804">Transcription</keyword>
<dbReference type="RefSeq" id="WP_041068175.1">
    <property type="nucleotide sequence ID" value="NZ_AP012273.1"/>
</dbReference>
<evidence type="ECO:0000256" key="2">
    <source>
        <dbReference type="ARBA" id="ARBA00023015"/>
    </source>
</evidence>
<dbReference type="AlphaFoldDB" id="A0A7U6GJS4"/>
<dbReference type="PANTHER" id="PTHR30126">
    <property type="entry name" value="HTH-TYPE TRANSCRIPTIONAL REGULATOR"/>
    <property type="match status" value="1"/>
</dbReference>
<gene>
    <name evidence="6" type="ORF">TBH_C2013</name>
</gene>
<dbReference type="SUPFAM" id="SSF46785">
    <property type="entry name" value="Winged helix' DNA-binding domain"/>
    <property type="match status" value="1"/>
</dbReference>
<dbReference type="InterPro" id="IPR036388">
    <property type="entry name" value="WH-like_DNA-bd_sf"/>
</dbReference>
<keyword evidence="2" id="KW-0805">Transcription regulation</keyword>
<dbReference type="GO" id="GO:0003700">
    <property type="term" value="F:DNA-binding transcription factor activity"/>
    <property type="evidence" value="ECO:0007669"/>
    <property type="project" value="InterPro"/>
</dbReference>
<feature type="domain" description="HTH lysR-type" evidence="5">
    <location>
        <begin position="2"/>
        <end position="59"/>
    </location>
</feature>
<proteinExistence type="inferred from homology"/>
<dbReference type="OrthoDB" id="8673707at2"/>
<dbReference type="InterPro" id="IPR005119">
    <property type="entry name" value="LysR_subst-bd"/>
</dbReference>
<organism evidence="6 7">
    <name type="scientific">Thiolapillus brandeum</name>
    <dbReference type="NCBI Taxonomy" id="1076588"/>
    <lineage>
        <taxon>Bacteria</taxon>
        <taxon>Pseudomonadati</taxon>
        <taxon>Pseudomonadota</taxon>
        <taxon>Gammaproteobacteria</taxon>
        <taxon>Chromatiales</taxon>
        <taxon>Sedimenticolaceae</taxon>
        <taxon>Thiolapillus</taxon>
    </lineage>
</organism>
<evidence type="ECO:0000256" key="3">
    <source>
        <dbReference type="ARBA" id="ARBA00023125"/>
    </source>
</evidence>
<keyword evidence="3" id="KW-0238">DNA-binding</keyword>
<name>A0A7U6GJS4_9GAMM</name>
<evidence type="ECO:0000259" key="5">
    <source>
        <dbReference type="PROSITE" id="PS50931"/>
    </source>
</evidence>
<evidence type="ECO:0000256" key="1">
    <source>
        <dbReference type="ARBA" id="ARBA00009437"/>
    </source>
</evidence>
<dbReference type="Proteomes" id="UP000031631">
    <property type="component" value="Chromosome"/>
</dbReference>
<dbReference type="CDD" id="cd05466">
    <property type="entry name" value="PBP2_LTTR_substrate"/>
    <property type="match status" value="1"/>
</dbReference>
<dbReference type="Pfam" id="PF00126">
    <property type="entry name" value="HTH_1"/>
    <property type="match status" value="1"/>
</dbReference>
<keyword evidence="7" id="KW-1185">Reference proteome</keyword>
<dbReference type="Gene3D" id="3.40.190.290">
    <property type="match status" value="1"/>
</dbReference>
<dbReference type="FunFam" id="1.10.10.10:FF:000001">
    <property type="entry name" value="LysR family transcriptional regulator"/>
    <property type="match status" value="1"/>
</dbReference>
<accession>A0A7U6GJS4</accession>
<protein>
    <submittedName>
        <fullName evidence="6">LysR family transcriptional regulator</fullName>
    </submittedName>
</protein>
<dbReference type="PROSITE" id="PS50931">
    <property type="entry name" value="HTH_LYSR"/>
    <property type="match status" value="1"/>
</dbReference>
<dbReference type="SUPFAM" id="SSF53850">
    <property type="entry name" value="Periplasmic binding protein-like II"/>
    <property type="match status" value="1"/>
</dbReference>
<dbReference type="PANTHER" id="PTHR30126:SF98">
    <property type="entry name" value="HTH-TYPE TRANSCRIPTIONAL ACTIVATOR BAUR"/>
    <property type="match status" value="1"/>
</dbReference>
<comment type="similarity">
    <text evidence="1">Belongs to the LysR transcriptional regulatory family.</text>
</comment>
<dbReference type="GO" id="GO:0000976">
    <property type="term" value="F:transcription cis-regulatory region binding"/>
    <property type="evidence" value="ECO:0007669"/>
    <property type="project" value="TreeGrafter"/>
</dbReference>
<dbReference type="EMBL" id="AP012273">
    <property type="protein sequence ID" value="BAO44927.1"/>
    <property type="molecule type" value="Genomic_DNA"/>
</dbReference>
<dbReference type="InterPro" id="IPR000847">
    <property type="entry name" value="LysR_HTH_N"/>
</dbReference>
<dbReference type="InterPro" id="IPR036390">
    <property type="entry name" value="WH_DNA-bd_sf"/>
</dbReference>
<sequence length="314" mass="34529">MLNLKRIKHALALSKHGNFHLAAQAVNLSQPAFSRSIAALEKDLGVQLFNRSSGKVTPTALGEIFLDHARTIEENARELKRAIALTQGLETGTLSIAVGTYAAEISVNRAIARLVEKHKQIRCSMQQESWPVVTQLVSSRAVDIGVAEISMIPGNSPLAIEPLGQHEVFFCCRRDHPLHNLDQIARSDLEPYPIASVRLPARVADIFPANCTIDPDSGCLTPPIEVDNINAALTITLNSNAISAATLTQIAPYLENGTISILDYRPAGFSLNYGFFYLSDRLPSPATLAFMSLVREEEKFARHRNRQLYKKYGS</sequence>
<evidence type="ECO:0000313" key="6">
    <source>
        <dbReference type="EMBL" id="BAO44927.1"/>
    </source>
</evidence>